<evidence type="ECO:0000313" key="2">
    <source>
        <dbReference type="EMBL" id="KAG9233742.1"/>
    </source>
</evidence>
<protein>
    <submittedName>
        <fullName evidence="2">Uncharacterized protein</fullName>
    </submittedName>
</protein>
<keyword evidence="3" id="KW-1185">Reference proteome</keyword>
<evidence type="ECO:0000313" key="3">
    <source>
        <dbReference type="Proteomes" id="UP000824998"/>
    </source>
</evidence>
<proteinExistence type="predicted"/>
<accession>A0A9P8C521</accession>
<feature type="region of interest" description="Disordered" evidence="1">
    <location>
        <begin position="364"/>
        <end position="386"/>
    </location>
</feature>
<dbReference type="OrthoDB" id="268428at2759"/>
<dbReference type="EMBL" id="MU251488">
    <property type="protein sequence ID" value="KAG9233742.1"/>
    <property type="molecule type" value="Genomic_DNA"/>
</dbReference>
<reference evidence="2" key="1">
    <citation type="journal article" date="2021" name="IMA Fungus">
        <title>Genomic characterization of three marine fungi, including Emericellopsis atlantica sp. nov. with signatures of a generalist lifestyle and marine biomass degradation.</title>
        <authorList>
            <person name="Hagestad O.C."/>
            <person name="Hou L."/>
            <person name="Andersen J.H."/>
            <person name="Hansen E.H."/>
            <person name="Altermark B."/>
            <person name="Li C."/>
            <person name="Kuhnert E."/>
            <person name="Cox R.J."/>
            <person name="Crous P.W."/>
            <person name="Spatafora J.W."/>
            <person name="Lail K."/>
            <person name="Amirebrahimi M."/>
            <person name="Lipzen A."/>
            <person name="Pangilinan J."/>
            <person name="Andreopoulos W."/>
            <person name="Hayes R.D."/>
            <person name="Ng V."/>
            <person name="Grigoriev I.V."/>
            <person name="Jackson S.A."/>
            <person name="Sutton T.D.S."/>
            <person name="Dobson A.D.W."/>
            <person name="Rama T."/>
        </authorList>
    </citation>
    <scope>NUCLEOTIDE SEQUENCE</scope>
    <source>
        <strain evidence="2">TRa018bII</strain>
    </source>
</reference>
<feature type="compositionally biased region" description="Basic residues" evidence="1">
    <location>
        <begin position="372"/>
        <end position="386"/>
    </location>
</feature>
<dbReference type="Proteomes" id="UP000824998">
    <property type="component" value="Unassembled WGS sequence"/>
</dbReference>
<comment type="caution">
    <text evidence="2">The sequence shown here is derived from an EMBL/GenBank/DDBJ whole genome shotgun (WGS) entry which is preliminary data.</text>
</comment>
<dbReference type="AlphaFoldDB" id="A0A9P8C521"/>
<sequence>MIPKEIPCIVIDGDADLELRLYVYSEGQHFPTAGNSGNLTQGKLTARMLVCREIVTEGNPHLEKFLGGFFTLTNQNETVEVAEYNLTGLEVCLRALHGTCVHSSFELTIDELWDVIEAGLRYLVDITLLKDWMSCWYHKCKDDLVETEDLEKLVIPFRRVEFAEGLMEVTRRLAYEKSVKIRLHNPKMRRGELRYEARLEDGINAARADLGHKLSDYIEETVKQIIDSKCKCRALVLLHFFDALGKTGMFPLHKRLHGKNGISIKDAIKSLQFFKYEKPPNACPSCSRNFDSLFHQNLNNVLKNFKGICLDCVMEPLDLNGVTDQERFWDLGCEMRHDQPSWYFSWLASELGDGKVFREAAKHTTQGQREWKSRHGRPHISGKRRSQKRWVERSYGIPPSPPDLSAGFTQTHEDAHKSKSSFAEPFYLEKLLQPDSPPEILDELSTTSKPIAEHGTEWTQNSWPPVVNIPYVASPRAWETPVPARPLPRDFHAVAWSKTPASMLFYQKHRLHIVVSLPPAERLKATDLEDAYKREGMSLLTRLLGISFG</sequence>
<gene>
    <name evidence="2" type="ORF">BJ875DRAFT_511349</name>
</gene>
<name>A0A9P8C521_9HELO</name>
<evidence type="ECO:0000256" key="1">
    <source>
        <dbReference type="SAM" id="MobiDB-lite"/>
    </source>
</evidence>
<organism evidence="2 3">
    <name type="scientific">Amylocarpus encephaloides</name>
    <dbReference type="NCBI Taxonomy" id="45428"/>
    <lineage>
        <taxon>Eukaryota</taxon>
        <taxon>Fungi</taxon>
        <taxon>Dikarya</taxon>
        <taxon>Ascomycota</taxon>
        <taxon>Pezizomycotina</taxon>
        <taxon>Leotiomycetes</taxon>
        <taxon>Helotiales</taxon>
        <taxon>Helotiales incertae sedis</taxon>
        <taxon>Amylocarpus</taxon>
    </lineage>
</organism>